<name>A0A9W9IW19_9EURO</name>
<accession>A0A9W9IW19</accession>
<feature type="chain" id="PRO_5040764611" evidence="1">
    <location>
        <begin position="19"/>
        <end position="421"/>
    </location>
</feature>
<evidence type="ECO:0000313" key="3">
    <source>
        <dbReference type="Proteomes" id="UP001146351"/>
    </source>
</evidence>
<dbReference type="Proteomes" id="UP001146351">
    <property type="component" value="Unassembled WGS sequence"/>
</dbReference>
<evidence type="ECO:0000313" key="2">
    <source>
        <dbReference type="EMBL" id="KAJ5182896.1"/>
    </source>
</evidence>
<organism evidence="2 3">
    <name type="scientific">Penicillium capsulatum</name>
    <dbReference type="NCBI Taxonomy" id="69766"/>
    <lineage>
        <taxon>Eukaryota</taxon>
        <taxon>Fungi</taxon>
        <taxon>Dikarya</taxon>
        <taxon>Ascomycota</taxon>
        <taxon>Pezizomycotina</taxon>
        <taxon>Eurotiomycetes</taxon>
        <taxon>Eurotiomycetidae</taxon>
        <taxon>Eurotiales</taxon>
        <taxon>Aspergillaceae</taxon>
        <taxon>Penicillium</taxon>
    </lineage>
</organism>
<comment type="caution">
    <text evidence="2">The sequence shown here is derived from an EMBL/GenBank/DDBJ whole genome shotgun (WGS) entry which is preliminary data.</text>
</comment>
<keyword evidence="3" id="KW-1185">Reference proteome</keyword>
<dbReference type="OrthoDB" id="5099141at2759"/>
<feature type="signal peptide" evidence="1">
    <location>
        <begin position="1"/>
        <end position="18"/>
    </location>
</feature>
<proteinExistence type="predicted"/>
<evidence type="ECO:0000256" key="1">
    <source>
        <dbReference type="SAM" id="SignalP"/>
    </source>
</evidence>
<gene>
    <name evidence="2" type="ORF">N7492_000512</name>
</gene>
<sequence>MLQLRIFLAAALAASTAALPSPASPIVLVQDDGSSATSTASLSKTTCMDGDTTTTDGVQTILDSTGVASWMDNMFATVPKGEEDWVNTFWKTLNRGQGASPLTGCSEIGSDCNPPPLCSDYQSQMAYWTFRSVGILHSKINTVHSKLLWTGWLESLSIDQISKDFSSVTPNPTWAKWLAAAFTMAGGFTTGIDLSKPLRGMIGFAAGGMTNVGLTDSGGDSVDTTSVQNTLKNIVGAAGDYVAGVLKNATGNGESTTLPIYTQSTLQTGTGRFFSDNTILLDENKDNSSFVAAYDTFADNVEKKLVDVALKTAWYTLVGEDPRNAKEKDCVMDGAFWLEGKKGEFRCFYLSRPKNSHYCKDDDPKTVPPHYPLLHLLESLLINLQCVSDAWQSPYNTNNKMDKKIYSKLTDSYGFDLKVRD</sequence>
<dbReference type="EMBL" id="JAPQKO010000001">
    <property type="protein sequence ID" value="KAJ5182896.1"/>
    <property type="molecule type" value="Genomic_DNA"/>
</dbReference>
<reference evidence="2" key="1">
    <citation type="submission" date="2022-11" db="EMBL/GenBank/DDBJ databases">
        <authorList>
            <person name="Petersen C."/>
        </authorList>
    </citation>
    <scope>NUCLEOTIDE SEQUENCE</scope>
    <source>
        <strain evidence="2">IBT 21917</strain>
    </source>
</reference>
<keyword evidence="1" id="KW-0732">Signal</keyword>
<reference evidence="2" key="2">
    <citation type="journal article" date="2023" name="IMA Fungus">
        <title>Comparative genomic study of the Penicillium genus elucidates a diverse pangenome and 15 lateral gene transfer events.</title>
        <authorList>
            <person name="Petersen C."/>
            <person name="Sorensen T."/>
            <person name="Nielsen M.R."/>
            <person name="Sondergaard T.E."/>
            <person name="Sorensen J.L."/>
            <person name="Fitzpatrick D.A."/>
            <person name="Frisvad J.C."/>
            <person name="Nielsen K.L."/>
        </authorList>
    </citation>
    <scope>NUCLEOTIDE SEQUENCE</scope>
    <source>
        <strain evidence="2">IBT 21917</strain>
    </source>
</reference>
<dbReference type="AlphaFoldDB" id="A0A9W9IW19"/>
<protein>
    <submittedName>
        <fullName evidence="2">Uncharacterized protein</fullName>
    </submittedName>
</protein>